<feature type="binding site" evidence="5">
    <location>
        <position position="74"/>
    </location>
    <ligand>
        <name>dimethylallyl diphosphate</name>
        <dbReference type="ChEBI" id="CHEBI:57623"/>
    </ligand>
</feature>
<dbReference type="Gene3D" id="3.40.1010.20">
    <property type="entry name" value="4-hydroxy-3-methylbut-2-enyl diphosphate reductase, catalytic domain"/>
    <property type="match status" value="2"/>
</dbReference>
<feature type="binding site" evidence="5">
    <location>
        <position position="42"/>
    </location>
    <ligand>
        <name>isopentenyl diphosphate</name>
        <dbReference type="ChEBI" id="CHEBI:128769"/>
    </ligand>
</feature>
<evidence type="ECO:0000256" key="4">
    <source>
        <dbReference type="ARBA" id="ARBA00023014"/>
    </source>
</evidence>
<feature type="region of interest" description="Disordered" evidence="6">
    <location>
        <begin position="282"/>
        <end position="304"/>
    </location>
</feature>
<feature type="binding site" evidence="5">
    <location>
        <position position="191"/>
    </location>
    <ligand>
        <name>[4Fe-4S] cluster</name>
        <dbReference type="ChEBI" id="CHEBI:49883"/>
    </ligand>
</feature>
<keyword evidence="1 5" id="KW-0004">4Fe-4S</keyword>
<accession>A0A7C0U5W9</accession>
<feature type="binding site" evidence="5">
    <location>
        <position position="219"/>
    </location>
    <ligand>
        <name>(2E)-4-hydroxy-3-methylbut-2-enyl diphosphate</name>
        <dbReference type="ChEBI" id="CHEBI:128753"/>
    </ligand>
</feature>
<comment type="caution">
    <text evidence="7">The sequence shown here is derived from an EMBL/GenBank/DDBJ whole genome shotgun (WGS) entry which is preliminary data.</text>
</comment>
<feature type="active site" description="Proton donor" evidence="5">
    <location>
        <position position="126"/>
    </location>
</feature>
<dbReference type="CDD" id="cd13944">
    <property type="entry name" value="lytB_ispH"/>
    <property type="match status" value="1"/>
</dbReference>
<feature type="binding site" evidence="5">
    <location>
        <position position="12"/>
    </location>
    <ligand>
        <name>[4Fe-4S] cluster</name>
        <dbReference type="ChEBI" id="CHEBI:49883"/>
    </ligand>
</feature>
<feature type="binding site" evidence="5">
    <location>
        <position position="124"/>
    </location>
    <ligand>
        <name>dimethylallyl diphosphate</name>
        <dbReference type="ChEBI" id="CHEBI:57623"/>
    </ligand>
</feature>
<dbReference type="GO" id="GO:0051539">
    <property type="term" value="F:4 iron, 4 sulfur cluster binding"/>
    <property type="evidence" value="ECO:0007669"/>
    <property type="project" value="UniProtKB-UniRule"/>
</dbReference>
<feature type="binding site" evidence="5">
    <location>
        <position position="159"/>
    </location>
    <ligand>
        <name>(2E)-4-hydroxy-3-methylbut-2-enyl diphosphate</name>
        <dbReference type="ChEBI" id="CHEBI:128753"/>
    </ligand>
</feature>
<evidence type="ECO:0000313" key="7">
    <source>
        <dbReference type="EMBL" id="HDD52490.1"/>
    </source>
</evidence>
<feature type="binding site" evidence="5">
    <location>
        <position position="42"/>
    </location>
    <ligand>
        <name>(2E)-4-hydroxy-3-methylbut-2-enyl diphosphate</name>
        <dbReference type="ChEBI" id="CHEBI:128753"/>
    </ligand>
</feature>
<dbReference type="GO" id="GO:0019288">
    <property type="term" value="P:isopentenyl diphosphate biosynthetic process, methylerythritol 4-phosphate pathway"/>
    <property type="evidence" value="ECO:0007669"/>
    <property type="project" value="UniProtKB-UniRule"/>
</dbReference>
<feature type="binding site" evidence="5">
    <location>
        <position position="263"/>
    </location>
    <ligand>
        <name>dimethylallyl diphosphate</name>
        <dbReference type="ChEBI" id="CHEBI:57623"/>
    </ligand>
</feature>
<feature type="binding site" evidence="5">
    <location>
        <position position="221"/>
    </location>
    <ligand>
        <name>isopentenyl diphosphate</name>
        <dbReference type="ChEBI" id="CHEBI:128769"/>
    </ligand>
</feature>
<feature type="binding site" evidence="5">
    <location>
        <position position="263"/>
    </location>
    <ligand>
        <name>isopentenyl diphosphate</name>
        <dbReference type="ChEBI" id="CHEBI:128769"/>
    </ligand>
</feature>
<feature type="binding site" evidence="5">
    <location>
        <position position="221"/>
    </location>
    <ligand>
        <name>(2E)-4-hydroxy-3-methylbut-2-enyl diphosphate</name>
        <dbReference type="ChEBI" id="CHEBI:128753"/>
    </ligand>
</feature>
<comment type="catalytic activity">
    <reaction evidence="5">
        <text>dimethylallyl diphosphate + 2 oxidized [2Fe-2S]-[ferredoxin] + H2O = (2E)-4-hydroxy-3-methylbut-2-enyl diphosphate + 2 reduced [2Fe-2S]-[ferredoxin] + 2 H(+)</text>
        <dbReference type="Rhea" id="RHEA:24825"/>
        <dbReference type="Rhea" id="RHEA-COMP:10000"/>
        <dbReference type="Rhea" id="RHEA-COMP:10001"/>
        <dbReference type="ChEBI" id="CHEBI:15377"/>
        <dbReference type="ChEBI" id="CHEBI:15378"/>
        <dbReference type="ChEBI" id="CHEBI:33737"/>
        <dbReference type="ChEBI" id="CHEBI:33738"/>
        <dbReference type="ChEBI" id="CHEBI:57623"/>
        <dbReference type="ChEBI" id="CHEBI:128753"/>
        <dbReference type="EC" id="1.17.7.4"/>
    </reaction>
</comment>
<name>A0A7C0U5W9_9BACT</name>
<dbReference type="GO" id="GO:0016114">
    <property type="term" value="P:terpenoid biosynthetic process"/>
    <property type="evidence" value="ECO:0007669"/>
    <property type="project" value="UniProtKB-UniRule"/>
</dbReference>
<comment type="similarity">
    <text evidence="5">Belongs to the IspH family.</text>
</comment>
<dbReference type="GO" id="GO:0050992">
    <property type="term" value="P:dimethylallyl diphosphate biosynthetic process"/>
    <property type="evidence" value="ECO:0007669"/>
    <property type="project" value="UniProtKB-UniRule"/>
</dbReference>
<dbReference type="PANTHER" id="PTHR30426">
    <property type="entry name" value="4-HYDROXY-3-METHYLBUT-2-ENYL DIPHOSPHATE REDUCTASE"/>
    <property type="match status" value="1"/>
</dbReference>
<dbReference type="HAMAP" id="MF_00191">
    <property type="entry name" value="IspH"/>
    <property type="match status" value="1"/>
</dbReference>
<sequence>MRVTVARHAGFCFGVKRAVKIAFDAAGDGPEEPIYTLGPLIHNPQVVRKLEEMGIKPVDSLDMLKEGRLIIRSHGVPPQVLEDARRRGIKVTDATCPFVKKAQQKVAELVDEGFYVFIVGDKFHPEVQALLGYGKGRAFLLDDLDQGMSFPKVGIVCQTTQSRENLTRGIMKVLRVIGGKLEELRIHNTICESTLIRQKECMALAQASDVVIVVGGKNSANTTRLAEISRAILEDTYHIEGAEELDPQWFRGKCRVGVTAGASTPDWIIGEVVERIKLIGGNGEHGREDGRKGRDYPGRTEIHL</sequence>
<feature type="binding site" evidence="5">
    <location>
        <position position="96"/>
    </location>
    <ligand>
        <name>[4Fe-4S] cluster</name>
        <dbReference type="ChEBI" id="CHEBI:49883"/>
    </ligand>
</feature>
<evidence type="ECO:0000256" key="6">
    <source>
        <dbReference type="SAM" id="MobiDB-lite"/>
    </source>
</evidence>
<dbReference type="EC" id="1.17.7.4" evidence="5"/>
<proteinExistence type="inferred from homology"/>
<feature type="compositionally biased region" description="Basic and acidic residues" evidence="6">
    <location>
        <begin position="284"/>
        <end position="304"/>
    </location>
</feature>
<evidence type="ECO:0000256" key="5">
    <source>
        <dbReference type="HAMAP-Rule" id="MF_00191"/>
    </source>
</evidence>
<dbReference type="InterPro" id="IPR003451">
    <property type="entry name" value="LytB/IspH"/>
</dbReference>
<gene>
    <name evidence="5 7" type="primary">ispH</name>
    <name evidence="7" type="ORF">ENF32_00255</name>
</gene>
<evidence type="ECO:0000256" key="1">
    <source>
        <dbReference type="ARBA" id="ARBA00022485"/>
    </source>
</evidence>
<keyword evidence="5" id="KW-0414">Isoprene biosynthesis</keyword>
<keyword evidence="3 5" id="KW-0408">Iron</keyword>
<organism evidence="7">
    <name type="scientific">Thermosulfidibacter takaii</name>
    <dbReference type="NCBI Taxonomy" id="412593"/>
    <lineage>
        <taxon>Bacteria</taxon>
        <taxon>Pseudomonadati</taxon>
        <taxon>Thermosulfidibacterota</taxon>
        <taxon>Thermosulfidibacteria</taxon>
        <taxon>Thermosulfidibacterales</taxon>
        <taxon>Thermosulfidibacteraceae</taxon>
    </lineage>
</organism>
<dbReference type="Pfam" id="PF02401">
    <property type="entry name" value="LYTB"/>
    <property type="match status" value="1"/>
</dbReference>
<comment type="catalytic activity">
    <reaction evidence="5">
        <text>isopentenyl diphosphate + 2 oxidized [2Fe-2S]-[ferredoxin] + H2O = (2E)-4-hydroxy-3-methylbut-2-enyl diphosphate + 2 reduced [2Fe-2S]-[ferredoxin] + 2 H(+)</text>
        <dbReference type="Rhea" id="RHEA:24488"/>
        <dbReference type="Rhea" id="RHEA-COMP:10000"/>
        <dbReference type="Rhea" id="RHEA-COMP:10001"/>
        <dbReference type="ChEBI" id="CHEBI:15377"/>
        <dbReference type="ChEBI" id="CHEBI:15378"/>
        <dbReference type="ChEBI" id="CHEBI:33737"/>
        <dbReference type="ChEBI" id="CHEBI:33738"/>
        <dbReference type="ChEBI" id="CHEBI:128753"/>
        <dbReference type="ChEBI" id="CHEBI:128769"/>
        <dbReference type="EC" id="1.17.7.4"/>
    </reaction>
</comment>
<dbReference type="Gene3D" id="3.40.50.11270">
    <property type="match status" value="1"/>
</dbReference>
<feature type="binding site" evidence="5">
    <location>
        <position position="124"/>
    </location>
    <ligand>
        <name>(2E)-4-hydroxy-3-methylbut-2-enyl diphosphate</name>
        <dbReference type="ChEBI" id="CHEBI:128753"/>
    </ligand>
</feature>
<evidence type="ECO:0000256" key="2">
    <source>
        <dbReference type="ARBA" id="ARBA00022723"/>
    </source>
</evidence>
<comment type="pathway">
    <text evidence="5">Isoprenoid biosynthesis; dimethylallyl diphosphate biosynthesis; dimethylallyl diphosphate from (2E)-4-hydroxy-3-methylbutenyl diphosphate: step 1/1.</text>
</comment>
<dbReference type="GO" id="GO:0046872">
    <property type="term" value="F:metal ion binding"/>
    <property type="evidence" value="ECO:0007669"/>
    <property type="project" value="UniProtKB-KW"/>
</dbReference>
<comment type="function">
    <text evidence="5">Catalyzes the conversion of 1-hydroxy-2-methyl-2-(E)-butenyl 4-diphosphate (HMBPP) into a mixture of isopentenyl diphosphate (IPP) and dimethylallyl diphosphate (DMAPP). Acts in the terminal step of the DOXP/MEP pathway for isoprenoid precursor biosynthesis.</text>
</comment>
<dbReference type="GO" id="GO:0051745">
    <property type="term" value="F:4-hydroxy-3-methylbut-2-enyl diphosphate reductase activity"/>
    <property type="evidence" value="ECO:0007669"/>
    <property type="project" value="UniProtKB-UniRule"/>
</dbReference>
<protein>
    <recommendedName>
        <fullName evidence="5">4-hydroxy-3-methylbut-2-enyl diphosphate reductase</fullName>
        <shortName evidence="5">HMBPP reductase</shortName>
        <ecNumber evidence="5">1.17.7.4</ecNumber>
    </recommendedName>
</protein>
<keyword evidence="2 5" id="KW-0479">Metal-binding</keyword>
<comment type="cofactor">
    <cofactor evidence="5">
        <name>[4Fe-4S] cluster</name>
        <dbReference type="ChEBI" id="CHEBI:49883"/>
    </cofactor>
    <text evidence="5">Binds 1 [4Fe-4S] cluster per subunit.</text>
</comment>
<dbReference type="Proteomes" id="UP000885690">
    <property type="component" value="Unassembled WGS sequence"/>
</dbReference>
<keyword evidence="5 7" id="KW-0560">Oxidoreductase</keyword>
<feature type="binding site" evidence="5">
    <location>
        <position position="42"/>
    </location>
    <ligand>
        <name>dimethylallyl diphosphate</name>
        <dbReference type="ChEBI" id="CHEBI:57623"/>
    </ligand>
</feature>
<feature type="binding site" evidence="5">
    <location>
        <position position="74"/>
    </location>
    <ligand>
        <name>isopentenyl diphosphate</name>
        <dbReference type="ChEBI" id="CHEBI:128769"/>
    </ligand>
</feature>
<dbReference type="AlphaFoldDB" id="A0A7C0U5W9"/>
<feature type="binding site" evidence="5">
    <location>
        <position position="124"/>
    </location>
    <ligand>
        <name>isopentenyl diphosphate</name>
        <dbReference type="ChEBI" id="CHEBI:128769"/>
    </ligand>
</feature>
<feature type="binding site" evidence="5">
    <location>
        <position position="219"/>
    </location>
    <ligand>
        <name>isopentenyl diphosphate</name>
        <dbReference type="ChEBI" id="CHEBI:128769"/>
    </ligand>
</feature>
<dbReference type="UniPathway" id="UPA00056">
    <property type="reaction ID" value="UER00097"/>
</dbReference>
<comment type="pathway">
    <text evidence="5">Isoprenoid biosynthesis; isopentenyl diphosphate biosynthesis via DXP pathway; isopentenyl diphosphate from 1-deoxy-D-xylulose 5-phosphate: step 6/6.</text>
</comment>
<evidence type="ECO:0000256" key="3">
    <source>
        <dbReference type="ARBA" id="ARBA00023004"/>
    </source>
</evidence>
<feature type="binding site" evidence="5">
    <location>
        <position position="219"/>
    </location>
    <ligand>
        <name>dimethylallyl diphosphate</name>
        <dbReference type="ChEBI" id="CHEBI:57623"/>
    </ligand>
</feature>
<feature type="binding site" evidence="5">
    <location>
        <position position="74"/>
    </location>
    <ligand>
        <name>(2E)-4-hydroxy-3-methylbut-2-enyl diphosphate</name>
        <dbReference type="ChEBI" id="CHEBI:128753"/>
    </ligand>
</feature>
<comment type="caution">
    <text evidence="5">Lacks conserved residue(s) required for the propagation of feature annotation.</text>
</comment>
<keyword evidence="4 5" id="KW-0411">Iron-sulfur</keyword>
<dbReference type="NCBIfam" id="TIGR00216">
    <property type="entry name" value="ispH_lytB"/>
    <property type="match status" value="1"/>
</dbReference>
<feature type="binding site" evidence="5">
    <location>
        <position position="263"/>
    </location>
    <ligand>
        <name>(2E)-4-hydroxy-3-methylbut-2-enyl diphosphate</name>
        <dbReference type="ChEBI" id="CHEBI:128753"/>
    </ligand>
</feature>
<dbReference type="EMBL" id="DQWS01000010">
    <property type="protein sequence ID" value="HDD52490.1"/>
    <property type="molecule type" value="Genomic_DNA"/>
</dbReference>
<dbReference type="UniPathway" id="UPA00059">
    <property type="reaction ID" value="UER00105"/>
</dbReference>
<reference evidence="7" key="1">
    <citation type="journal article" date="2020" name="mSystems">
        <title>Genome- and Community-Level Interaction Insights into Carbon Utilization and Element Cycling Functions of Hydrothermarchaeota in Hydrothermal Sediment.</title>
        <authorList>
            <person name="Zhou Z."/>
            <person name="Liu Y."/>
            <person name="Xu W."/>
            <person name="Pan J."/>
            <person name="Luo Z.H."/>
            <person name="Li M."/>
        </authorList>
    </citation>
    <scope>NUCLEOTIDE SEQUENCE [LARGE SCALE GENOMIC DNA]</scope>
    <source>
        <strain evidence="7">HyVt-115</strain>
    </source>
</reference>
<feature type="binding site" evidence="5">
    <location>
        <position position="221"/>
    </location>
    <ligand>
        <name>dimethylallyl diphosphate</name>
        <dbReference type="ChEBI" id="CHEBI:57623"/>
    </ligand>
</feature>
<dbReference type="PANTHER" id="PTHR30426:SF0">
    <property type="entry name" value="4-HYDROXY-3-METHYLBUT-2-ENYL DIPHOSPHATE REDUCTASE"/>
    <property type="match status" value="1"/>
</dbReference>